<proteinExistence type="predicted"/>
<name>A0A4Q0VE11_CLOTA</name>
<evidence type="ECO:0000313" key="2">
    <source>
        <dbReference type="Proteomes" id="UP000290921"/>
    </source>
</evidence>
<gene>
    <name evidence="1" type="ORF">DP130_06075</name>
</gene>
<reference evidence="1 2" key="1">
    <citation type="submission" date="2018-06" db="EMBL/GenBank/DDBJ databases">
        <title>Genome conservation of Clostridium tetani.</title>
        <authorList>
            <person name="Bruggemann H."/>
            <person name="Popoff M.R."/>
        </authorList>
    </citation>
    <scope>NUCLEOTIDE SEQUENCE [LARGE SCALE GENOMIC DNA]</scope>
    <source>
        <strain evidence="1 2">2017.061</strain>
    </source>
</reference>
<accession>A0A4Q0VE11</accession>
<dbReference type="AlphaFoldDB" id="A0A4Q0VE11"/>
<protein>
    <submittedName>
        <fullName evidence="1">DUF4364 domain-containing protein</fullName>
    </submittedName>
</protein>
<sequence length="179" mass="21106">MERMHMFEDTLELAENKLLLLYIIDKINLPISNSQVTDIVLENNFINYFTLQQYLFELISSNFLKTIEDGNKHKLQITSKGKKVLSLFINRVSSEKIVTVDNYLEKQINNIKKDISVISDYTIDYKDKFVVTLKLNKDEINLIDIKFTTDSKDEAKELCEKWKKNSSKMYMEIFKTLLD</sequence>
<dbReference type="EMBL" id="QMAP01000005">
    <property type="protein sequence ID" value="RXI48978.1"/>
    <property type="molecule type" value="Genomic_DNA"/>
</dbReference>
<dbReference type="InterPro" id="IPR025374">
    <property type="entry name" value="DUF4364"/>
</dbReference>
<dbReference type="InterPro" id="IPR036388">
    <property type="entry name" value="WH-like_DNA-bd_sf"/>
</dbReference>
<dbReference type="Proteomes" id="UP000290921">
    <property type="component" value="Unassembled WGS sequence"/>
</dbReference>
<evidence type="ECO:0000313" key="1">
    <source>
        <dbReference type="EMBL" id="RXI48978.1"/>
    </source>
</evidence>
<comment type="caution">
    <text evidence="1">The sequence shown here is derived from an EMBL/GenBank/DDBJ whole genome shotgun (WGS) entry which is preliminary data.</text>
</comment>
<organism evidence="1 2">
    <name type="scientific">Clostridium tetani</name>
    <dbReference type="NCBI Taxonomy" id="1513"/>
    <lineage>
        <taxon>Bacteria</taxon>
        <taxon>Bacillati</taxon>
        <taxon>Bacillota</taxon>
        <taxon>Clostridia</taxon>
        <taxon>Eubacteriales</taxon>
        <taxon>Clostridiaceae</taxon>
        <taxon>Clostridium</taxon>
    </lineage>
</organism>
<dbReference type="Gene3D" id="1.10.10.10">
    <property type="entry name" value="Winged helix-like DNA-binding domain superfamily/Winged helix DNA-binding domain"/>
    <property type="match status" value="1"/>
</dbReference>
<dbReference type="Pfam" id="PF14277">
    <property type="entry name" value="DUF4364"/>
    <property type="match status" value="1"/>
</dbReference>